<evidence type="ECO:0000313" key="3">
    <source>
        <dbReference type="Proteomes" id="UP000033881"/>
    </source>
</evidence>
<organism evidence="2 3">
    <name type="scientific">Candidatus Woesebacteria bacterium GW2011_GWB1_39_12</name>
    <dbReference type="NCBI Taxonomy" id="1618574"/>
    <lineage>
        <taxon>Bacteria</taxon>
        <taxon>Candidatus Woeseibacteriota</taxon>
    </lineage>
</organism>
<dbReference type="Proteomes" id="UP000033881">
    <property type="component" value="Unassembled WGS sequence"/>
</dbReference>
<feature type="compositionally biased region" description="Acidic residues" evidence="1">
    <location>
        <begin position="190"/>
        <end position="204"/>
    </location>
</feature>
<reference evidence="2 3" key="1">
    <citation type="journal article" date="2015" name="Nature">
        <title>rRNA introns, odd ribosomes, and small enigmatic genomes across a large radiation of phyla.</title>
        <authorList>
            <person name="Brown C.T."/>
            <person name="Hug L.A."/>
            <person name="Thomas B.C."/>
            <person name="Sharon I."/>
            <person name="Castelle C.J."/>
            <person name="Singh A."/>
            <person name="Wilkins M.J."/>
            <person name="Williams K.H."/>
            <person name="Banfield J.F."/>
        </authorList>
    </citation>
    <scope>NUCLEOTIDE SEQUENCE [LARGE SCALE GENOMIC DNA]</scope>
</reference>
<comment type="caution">
    <text evidence="2">The sequence shown here is derived from an EMBL/GenBank/DDBJ whole genome shotgun (WGS) entry which is preliminary data.</text>
</comment>
<dbReference type="AlphaFoldDB" id="A0A0G0M075"/>
<dbReference type="EMBL" id="LBWB01000046">
    <property type="protein sequence ID" value="KKQ97578.1"/>
    <property type="molecule type" value="Genomic_DNA"/>
</dbReference>
<dbReference type="STRING" id="1618574.UT24_C0046G0010"/>
<feature type="region of interest" description="Disordered" evidence="1">
    <location>
        <begin position="43"/>
        <end position="127"/>
    </location>
</feature>
<evidence type="ECO:0000256" key="1">
    <source>
        <dbReference type="SAM" id="MobiDB-lite"/>
    </source>
</evidence>
<feature type="compositionally biased region" description="Acidic residues" evidence="1">
    <location>
        <begin position="140"/>
        <end position="167"/>
    </location>
</feature>
<feature type="region of interest" description="Disordered" evidence="1">
    <location>
        <begin position="140"/>
        <end position="204"/>
    </location>
</feature>
<evidence type="ECO:0000313" key="2">
    <source>
        <dbReference type="EMBL" id="KKQ97578.1"/>
    </source>
</evidence>
<protein>
    <submittedName>
        <fullName evidence="2">Uncharacterized protein</fullName>
    </submittedName>
</protein>
<name>A0A0G0M075_9BACT</name>
<proteinExistence type="predicted"/>
<gene>
    <name evidence="2" type="ORF">UT24_C0046G0010</name>
</gene>
<accession>A0A0G0M075</accession>
<sequence length="347" mass="39005">MKKDLLKEAIADAKAVRETALANAKIALEEAFAPKLQRMISAKLQQEMEDDEENQEEPVVEDEVPVEDEIPVEDEVTEDEVPAIDDEEIPVDDEVTEDEVPVADEEIPVDDELEVTEDEEVPVADDDEVELESIIKELEAEDEEIPVEDEVPVEETTEGEEDEEVSIEEVINALREDDAFQGDSTPDGEASAEAEEDEELHEDEVPVTDEVPAEDEVTEVKAELKEAYKAIQTMRKSLNETNLLNAKLLFSNKLFKTYDLNEGQKRKVIDNFDRAQTIREVKLVYATLAESFKMPTKRKINESVASRVVGTTAPKKEILSESNAVDFVSRMKHLAGIKPQVKQPVKK</sequence>
<feature type="compositionally biased region" description="Acidic residues" evidence="1">
    <location>
        <begin position="47"/>
        <end position="127"/>
    </location>
</feature>